<accession>R1CVX6</accession>
<dbReference type="EMBL" id="ARZA01000117">
    <property type="protein sequence ID" value="EOD00794.1"/>
    <property type="molecule type" value="Genomic_DNA"/>
</dbReference>
<reference evidence="7 8" key="1">
    <citation type="journal article" date="2015" name="Geomicrobiol. J.">
        <title>Caldisalinibacter kiritimatiensis gen. nov., sp. nov., a moderately thermohalophilic thiosulfate-reducing bacterium from a hypersaline microbial mat.</title>
        <authorList>
            <person name="Ben Hania W."/>
            <person name="Joseph M."/>
            <person name="Fiebig A."/>
            <person name="Bunk B."/>
            <person name="Klenk H.-P."/>
            <person name="Fardeau M.-L."/>
            <person name="Spring S."/>
        </authorList>
    </citation>
    <scope>NUCLEOTIDE SEQUENCE [LARGE SCALE GENOMIC DNA]</scope>
    <source>
        <strain evidence="7 8">L21-TH-D2</strain>
    </source>
</reference>
<dbReference type="InterPro" id="IPR004090">
    <property type="entry name" value="Chemotax_Me-accpt_rcpt"/>
</dbReference>
<dbReference type="GO" id="GO:0006935">
    <property type="term" value="P:chemotaxis"/>
    <property type="evidence" value="ECO:0007669"/>
    <property type="project" value="InterPro"/>
</dbReference>
<name>R1CVX6_9FIRM</name>
<evidence type="ECO:0000259" key="5">
    <source>
        <dbReference type="PROSITE" id="PS50111"/>
    </source>
</evidence>
<evidence type="ECO:0000256" key="2">
    <source>
        <dbReference type="ARBA" id="ARBA00029447"/>
    </source>
</evidence>
<feature type="transmembrane region" description="Helical" evidence="4">
    <location>
        <begin position="20"/>
        <end position="43"/>
    </location>
</feature>
<dbReference type="SUPFAM" id="SSF58104">
    <property type="entry name" value="Methyl-accepting chemotaxis protein (MCP) signaling domain"/>
    <property type="match status" value="1"/>
</dbReference>
<dbReference type="PROSITE" id="PS50111">
    <property type="entry name" value="CHEMOTAXIS_TRANSDUC_2"/>
    <property type="match status" value="1"/>
</dbReference>
<sequence>MKKEKRKKGLKARVRDVKIIKGILLVLMIAVVFSLVISGVGYFSMQTINNNTNSLYSNRLLPIVKIGEIENYFYTIRYNIARGMESKLYYEYDQEIMSNDKKIQGLIAEFEELKLDDNEIRYLTMFKEYYKSYLSEWEKIKETLSKQGKAKSTQVRNIASYENNIVNHLNGLVKYNRAKAEEIKIESYNVYKENVKVFLILSGIAILVLIIFAIIIIYTIKRSMKDMVNRLTIISKGDFTVHIDNNSKNEFGIMKKALHKVIQDISGMLKLVKDNSIKIGQHSYTLSEVAMEMSSSSKEVVKAIEEVSTGAIQQAKELSNVNDSVAYFGEEIESVVTAIEEVNNIATTTDGLAKMGNQKLELLIKSIGDISKSFDNVSSKINELSNNIQNISTSTELINEISDQTNLLALNASIEAARAGEVGRGFAVVADEIRKLAEQSKGAAEKINGMIFNISEEAIGVVNTTNSVNRNLTNQSQEIDNTIASVKEIIDSIETILPRFEEVRESLIKINNEKDGIIDKIDTVSQVANEASVTAQQIAASSQQTNAAAEEVAETAKKLNEMTKNMNEGVNRFKLR</sequence>
<dbReference type="eggNOG" id="COG0840">
    <property type="taxonomic scope" value="Bacteria"/>
</dbReference>
<dbReference type="STRING" id="1304284.L21TH_1165"/>
<keyword evidence="4" id="KW-0472">Membrane</keyword>
<gene>
    <name evidence="7" type="ORF">L21TH_1165</name>
</gene>
<comment type="similarity">
    <text evidence="2">Belongs to the methyl-accepting chemotaxis (MCP) protein family.</text>
</comment>
<keyword evidence="4" id="KW-1133">Transmembrane helix</keyword>
<evidence type="ECO:0000256" key="1">
    <source>
        <dbReference type="ARBA" id="ARBA00023224"/>
    </source>
</evidence>
<dbReference type="GO" id="GO:0004888">
    <property type="term" value="F:transmembrane signaling receptor activity"/>
    <property type="evidence" value="ECO:0007669"/>
    <property type="project" value="InterPro"/>
</dbReference>
<evidence type="ECO:0000256" key="3">
    <source>
        <dbReference type="PROSITE-ProRule" id="PRU00284"/>
    </source>
</evidence>
<dbReference type="InterPro" id="IPR004089">
    <property type="entry name" value="MCPsignal_dom"/>
</dbReference>
<dbReference type="Gene3D" id="1.10.287.950">
    <property type="entry name" value="Methyl-accepting chemotaxis protein"/>
    <property type="match status" value="1"/>
</dbReference>
<protein>
    <submittedName>
        <fullName evidence="7">Methyl-accepting chemotaxis protein</fullName>
    </submittedName>
</protein>
<evidence type="ECO:0000259" key="6">
    <source>
        <dbReference type="PROSITE" id="PS50885"/>
    </source>
</evidence>
<keyword evidence="1 3" id="KW-0807">Transducer</keyword>
<dbReference type="PATRIC" id="fig|1304284.3.peg.1141"/>
<feature type="domain" description="Methyl-accepting transducer" evidence="5">
    <location>
        <begin position="289"/>
        <end position="553"/>
    </location>
</feature>
<keyword evidence="4" id="KW-0812">Transmembrane</keyword>
<comment type="caution">
    <text evidence="7">The sequence shown here is derived from an EMBL/GenBank/DDBJ whole genome shotgun (WGS) entry which is preliminary data.</text>
</comment>
<proteinExistence type="inferred from homology"/>
<dbReference type="Pfam" id="PF00015">
    <property type="entry name" value="MCPsignal"/>
    <property type="match status" value="1"/>
</dbReference>
<dbReference type="GO" id="GO:0007165">
    <property type="term" value="P:signal transduction"/>
    <property type="evidence" value="ECO:0007669"/>
    <property type="project" value="UniProtKB-KW"/>
</dbReference>
<dbReference type="OrthoDB" id="369336at2"/>
<dbReference type="Pfam" id="PF12729">
    <property type="entry name" value="4HB_MCP_1"/>
    <property type="match status" value="1"/>
</dbReference>
<dbReference type="PROSITE" id="PS50885">
    <property type="entry name" value="HAMP"/>
    <property type="match status" value="1"/>
</dbReference>
<dbReference type="InterPro" id="IPR024478">
    <property type="entry name" value="HlyB_4HB_MCP"/>
</dbReference>
<feature type="domain" description="HAMP" evidence="6">
    <location>
        <begin position="218"/>
        <end position="270"/>
    </location>
</feature>
<dbReference type="RefSeq" id="WP_006311592.1">
    <property type="nucleotide sequence ID" value="NZ_ARZA01000117.1"/>
</dbReference>
<dbReference type="PANTHER" id="PTHR32089:SF112">
    <property type="entry name" value="LYSOZYME-LIKE PROTEIN-RELATED"/>
    <property type="match status" value="1"/>
</dbReference>
<dbReference type="Pfam" id="PF00672">
    <property type="entry name" value="HAMP"/>
    <property type="match status" value="1"/>
</dbReference>
<evidence type="ECO:0000313" key="8">
    <source>
        <dbReference type="Proteomes" id="UP000013378"/>
    </source>
</evidence>
<dbReference type="Proteomes" id="UP000013378">
    <property type="component" value="Unassembled WGS sequence"/>
</dbReference>
<feature type="transmembrane region" description="Helical" evidence="4">
    <location>
        <begin position="197"/>
        <end position="220"/>
    </location>
</feature>
<dbReference type="PRINTS" id="PR00260">
    <property type="entry name" value="CHEMTRNSDUCR"/>
</dbReference>
<dbReference type="AlphaFoldDB" id="R1CVX6"/>
<evidence type="ECO:0000313" key="7">
    <source>
        <dbReference type="EMBL" id="EOD00794.1"/>
    </source>
</evidence>
<dbReference type="GO" id="GO:0016020">
    <property type="term" value="C:membrane"/>
    <property type="evidence" value="ECO:0007669"/>
    <property type="project" value="InterPro"/>
</dbReference>
<evidence type="ECO:0000256" key="4">
    <source>
        <dbReference type="SAM" id="Phobius"/>
    </source>
</evidence>
<dbReference type="InterPro" id="IPR003660">
    <property type="entry name" value="HAMP_dom"/>
</dbReference>
<dbReference type="PANTHER" id="PTHR32089">
    <property type="entry name" value="METHYL-ACCEPTING CHEMOTAXIS PROTEIN MCPB"/>
    <property type="match status" value="1"/>
</dbReference>
<organism evidence="7 8">
    <name type="scientific">Caldisalinibacter kiritimatiensis</name>
    <dbReference type="NCBI Taxonomy" id="1304284"/>
    <lineage>
        <taxon>Bacteria</taxon>
        <taxon>Bacillati</taxon>
        <taxon>Bacillota</taxon>
        <taxon>Tissierellia</taxon>
        <taxon>Tissierellales</taxon>
        <taxon>Thermohalobacteraceae</taxon>
        <taxon>Caldisalinibacter</taxon>
    </lineage>
</organism>
<dbReference type="SMART" id="SM00283">
    <property type="entry name" value="MA"/>
    <property type="match status" value="1"/>
</dbReference>
<keyword evidence="8" id="KW-1185">Reference proteome</keyword>